<proteinExistence type="predicted"/>
<gene>
    <name evidence="1" type="ORF">UFOPK2921_01116</name>
</gene>
<dbReference type="EMBL" id="CAEZZV010000155">
    <property type="protein sequence ID" value="CAB4785648.1"/>
    <property type="molecule type" value="Genomic_DNA"/>
</dbReference>
<dbReference type="AlphaFoldDB" id="A0A6J6WS18"/>
<protein>
    <submittedName>
        <fullName evidence="1">Unannotated protein</fullName>
    </submittedName>
</protein>
<evidence type="ECO:0000313" key="1">
    <source>
        <dbReference type="EMBL" id="CAB4785648.1"/>
    </source>
</evidence>
<sequence>MAVSSDHHAARKRVVLEHNLVNDSATWTPKTNAVFGGHALQEVVDLAVVINGDAEIDLCTYLGQNQVIAMNR</sequence>
<name>A0A6J6WS18_9ZZZZ</name>
<reference evidence="1" key="1">
    <citation type="submission" date="2020-05" db="EMBL/GenBank/DDBJ databases">
        <authorList>
            <person name="Chiriac C."/>
            <person name="Salcher M."/>
            <person name="Ghai R."/>
            <person name="Kavagutti S V."/>
        </authorList>
    </citation>
    <scope>NUCLEOTIDE SEQUENCE</scope>
</reference>
<organism evidence="1">
    <name type="scientific">freshwater metagenome</name>
    <dbReference type="NCBI Taxonomy" id="449393"/>
    <lineage>
        <taxon>unclassified sequences</taxon>
        <taxon>metagenomes</taxon>
        <taxon>ecological metagenomes</taxon>
    </lineage>
</organism>
<accession>A0A6J6WS18</accession>